<gene>
    <name evidence="2" type="ORF">CBR_g27751</name>
</gene>
<keyword evidence="3" id="KW-1185">Reference proteome</keyword>
<name>A0A388L897_CHABU</name>
<dbReference type="Gramene" id="GBG78526">
    <property type="protein sequence ID" value="GBG78526"/>
    <property type="gene ID" value="CBR_g27751"/>
</dbReference>
<organism evidence="2 3">
    <name type="scientific">Chara braunii</name>
    <name type="common">Braun's stonewort</name>
    <dbReference type="NCBI Taxonomy" id="69332"/>
    <lineage>
        <taxon>Eukaryota</taxon>
        <taxon>Viridiplantae</taxon>
        <taxon>Streptophyta</taxon>
        <taxon>Charophyceae</taxon>
        <taxon>Charales</taxon>
        <taxon>Characeae</taxon>
        <taxon>Chara</taxon>
    </lineage>
</organism>
<dbReference type="Proteomes" id="UP000265515">
    <property type="component" value="Unassembled WGS sequence"/>
</dbReference>
<feature type="compositionally biased region" description="Polar residues" evidence="1">
    <location>
        <begin position="158"/>
        <end position="170"/>
    </location>
</feature>
<dbReference type="EMBL" id="BFEA01000297">
    <property type="protein sequence ID" value="GBG78526.1"/>
    <property type="molecule type" value="Genomic_DNA"/>
</dbReference>
<evidence type="ECO:0000313" key="3">
    <source>
        <dbReference type="Proteomes" id="UP000265515"/>
    </source>
</evidence>
<reference evidence="2 3" key="1">
    <citation type="journal article" date="2018" name="Cell">
        <title>The Chara Genome: Secondary Complexity and Implications for Plant Terrestrialization.</title>
        <authorList>
            <person name="Nishiyama T."/>
            <person name="Sakayama H."/>
            <person name="Vries J.D."/>
            <person name="Buschmann H."/>
            <person name="Saint-Marcoux D."/>
            <person name="Ullrich K.K."/>
            <person name="Haas F.B."/>
            <person name="Vanderstraeten L."/>
            <person name="Becker D."/>
            <person name="Lang D."/>
            <person name="Vosolsobe S."/>
            <person name="Rombauts S."/>
            <person name="Wilhelmsson P.K.I."/>
            <person name="Janitza P."/>
            <person name="Kern R."/>
            <person name="Heyl A."/>
            <person name="Rumpler F."/>
            <person name="Villalobos L.I.A.C."/>
            <person name="Clay J.M."/>
            <person name="Skokan R."/>
            <person name="Toyoda A."/>
            <person name="Suzuki Y."/>
            <person name="Kagoshima H."/>
            <person name="Schijlen E."/>
            <person name="Tajeshwar N."/>
            <person name="Catarino B."/>
            <person name="Hetherington A.J."/>
            <person name="Saltykova A."/>
            <person name="Bonnot C."/>
            <person name="Breuninger H."/>
            <person name="Symeonidi A."/>
            <person name="Radhakrishnan G.V."/>
            <person name="Van Nieuwerburgh F."/>
            <person name="Deforce D."/>
            <person name="Chang C."/>
            <person name="Karol K.G."/>
            <person name="Hedrich R."/>
            <person name="Ulvskov P."/>
            <person name="Glockner G."/>
            <person name="Delwiche C.F."/>
            <person name="Petrasek J."/>
            <person name="Van de Peer Y."/>
            <person name="Friml J."/>
            <person name="Beilby M."/>
            <person name="Dolan L."/>
            <person name="Kohara Y."/>
            <person name="Sugano S."/>
            <person name="Fujiyama A."/>
            <person name="Delaux P.-M."/>
            <person name="Quint M."/>
            <person name="TheiBen G."/>
            <person name="Hagemann M."/>
            <person name="Harholt J."/>
            <person name="Dunand C."/>
            <person name="Zachgo S."/>
            <person name="Langdale J."/>
            <person name="Maumus F."/>
            <person name="Straeten D.V.D."/>
            <person name="Gould S.B."/>
            <person name="Rensing S.A."/>
        </authorList>
    </citation>
    <scope>NUCLEOTIDE SEQUENCE [LARGE SCALE GENOMIC DNA]</scope>
    <source>
        <strain evidence="2 3">S276</strain>
    </source>
</reference>
<sequence length="258" mass="28504">MVEDDALMADVGAQHRFKKRKEWYEWVHDRMADHRFPHRSAEDCHKKWQGMMAAAKLILNKCENASGKPSYWDMTMEERKAEQVPVGFEKALWEAIEWQLNRPSIKCDNTLASENLSGNAGGPSTETGPPQPSSGKSGSDGRATEDSDNVAKTRRTNTSKARMDDTTSGGTVLGRAMEDATRSYNEGLDKAATTLRRRRRRPAQRSQRRLVTTSQMPCVGGTPSSKCLWGFLLGVGVGGTAVHSGGRTLNPRHVSTRG</sequence>
<dbReference type="AlphaFoldDB" id="A0A388L897"/>
<comment type="caution">
    <text evidence="2">The sequence shown here is derived from an EMBL/GenBank/DDBJ whole genome shotgun (WGS) entry which is preliminary data.</text>
</comment>
<feature type="compositionally biased region" description="Polar residues" evidence="1">
    <location>
        <begin position="111"/>
        <end position="127"/>
    </location>
</feature>
<evidence type="ECO:0000256" key="1">
    <source>
        <dbReference type="SAM" id="MobiDB-lite"/>
    </source>
</evidence>
<dbReference type="PANTHER" id="PTHR33492:SF11">
    <property type="entry name" value="OS04G0670900 PROTEIN"/>
    <property type="match status" value="1"/>
</dbReference>
<feature type="compositionally biased region" description="Basic and acidic residues" evidence="1">
    <location>
        <begin position="142"/>
        <end position="151"/>
    </location>
</feature>
<feature type="compositionally biased region" description="Basic residues" evidence="1">
    <location>
        <begin position="195"/>
        <end position="208"/>
    </location>
</feature>
<feature type="region of interest" description="Disordered" evidence="1">
    <location>
        <begin position="111"/>
        <end position="217"/>
    </location>
</feature>
<dbReference type="PANTHER" id="PTHR33492">
    <property type="entry name" value="OSJNBA0043A12.37 PROTEIN-RELATED"/>
    <property type="match status" value="1"/>
</dbReference>
<evidence type="ECO:0008006" key="4">
    <source>
        <dbReference type="Google" id="ProtNLM"/>
    </source>
</evidence>
<accession>A0A388L897</accession>
<evidence type="ECO:0000313" key="2">
    <source>
        <dbReference type="EMBL" id="GBG78526.1"/>
    </source>
</evidence>
<proteinExistence type="predicted"/>
<protein>
    <recommendedName>
        <fullName evidence="4">Myb-like domain-containing protein</fullName>
    </recommendedName>
</protein>